<dbReference type="RefSeq" id="WP_092014451.1">
    <property type="nucleotide sequence ID" value="NZ_FOXH01000003.1"/>
</dbReference>
<dbReference type="AlphaFoldDB" id="A0A1I5QNL7"/>
<organism evidence="2 3">
    <name type="scientific">Pseudarcicella hirudinis</name>
    <dbReference type="NCBI Taxonomy" id="1079859"/>
    <lineage>
        <taxon>Bacteria</taxon>
        <taxon>Pseudomonadati</taxon>
        <taxon>Bacteroidota</taxon>
        <taxon>Cytophagia</taxon>
        <taxon>Cytophagales</taxon>
        <taxon>Flectobacillaceae</taxon>
        <taxon>Pseudarcicella</taxon>
    </lineage>
</organism>
<keyword evidence="3" id="KW-1185">Reference proteome</keyword>
<dbReference type="EMBL" id="FOXH01000003">
    <property type="protein sequence ID" value="SFP47687.1"/>
    <property type="molecule type" value="Genomic_DNA"/>
</dbReference>
<dbReference type="InterPro" id="IPR007138">
    <property type="entry name" value="ABM_dom"/>
</dbReference>
<dbReference type="OrthoDB" id="9806189at2"/>
<sequence length="94" mass="10445">MLTLIAKITAKAGKEEEAKAELIKIVAPTLAEEGCIEYTLHQSAEDPKLFFFYENWESKEHLAKHSVSAHITAFGEKAGELLEGPAELYPMLKV</sequence>
<accession>A0A1I5QNL7</accession>
<evidence type="ECO:0000259" key="1">
    <source>
        <dbReference type="PROSITE" id="PS51725"/>
    </source>
</evidence>
<dbReference type="InterPro" id="IPR011008">
    <property type="entry name" value="Dimeric_a/b-barrel"/>
</dbReference>
<keyword evidence="2" id="KW-0560">Oxidoreductase</keyword>
<feature type="domain" description="ABM" evidence="1">
    <location>
        <begin position="2"/>
        <end position="92"/>
    </location>
</feature>
<reference evidence="2 3" key="1">
    <citation type="submission" date="2016-10" db="EMBL/GenBank/DDBJ databases">
        <authorList>
            <person name="de Groot N.N."/>
        </authorList>
    </citation>
    <scope>NUCLEOTIDE SEQUENCE [LARGE SCALE GENOMIC DNA]</scope>
    <source>
        <strain evidence="3">E92,LMG 26720,CCM 7988</strain>
    </source>
</reference>
<dbReference type="SUPFAM" id="SSF54909">
    <property type="entry name" value="Dimeric alpha+beta barrel"/>
    <property type="match status" value="1"/>
</dbReference>
<evidence type="ECO:0000313" key="3">
    <source>
        <dbReference type="Proteomes" id="UP000199306"/>
    </source>
</evidence>
<dbReference type="GO" id="GO:0004497">
    <property type="term" value="F:monooxygenase activity"/>
    <property type="evidence" value="ECO:0007669"/>
    <property type="project" value="UniProtKB-KW"/>
</dbReference>
<dbReference type="InterPro" id="IPR050744">
    <property type="entry name" value="AI-2_Isomerase_LsrG"/>
</dbReference>
<dbReference type="Pfam" id="PF03992">
    <property type="entry name" value="ABM"/>
    <property type="match status" value="1"/>
</dbReference>
<dbReference type="PANTHER" id="PTHR33336:SF3">
    <property type="entry name" value="ABM DOMAIN-CONTAINING PROTEIN"/>
    <property type="match status" value="1"/>
</dbReference>
<protein>
    <submittedName>
        <fullName evidence="2">Quinol monooxygenase YgiN</fullName>
    </submittedName>
</protein>
<dbReference type="Gene3D" id="3.30.70.100">
    <property type="match status" value="1"/>
</dbReference>
<dbReference type="Proteomes" id="UP000199306">
    <property type="component" value="Unassembled WGS sequence"/>
</dbReference>
<evidence type="ECO:0000313" key="2">
    <source>
        <dbReference type="EMBL" id="SFP47687.1"/>
    </source>
</evidence>
<gene>
    <name evidence="2" type="ORF">SAMN04515674_103285</name>
</gene>
<proteinExistence type="predicted"/>
<dbReference type="PROSITE" id="PS51725">
    <property type="entry name" value="ABM"/>
    <property type="match status" value="1"/>
</dbReference>
<name>A0A1I5QNL7_9BACT</name>
<dbReference type="PANTHER" id="PTHR33336">
    <property type="entry name" value="QUINOL MONOOXYGENASE YGIN-RELATED"/>
    <property type="match status" value="1"/>
</dbReference>
<keyword evidence="2" id="KW-0503">Monooxygenase</keyword>